<protein>
    <submittedName>
        <fullName evidence="1">7472_t:CDS:1</fullName>
    </submittedName>
</protein>
<name>A0ACA9K258_9GLOM</name>
<sequence length="417" mass="47895">MKKKNSKSTKNTNEGSTLNEYEKQRLENIRRNEEILRQLNIPELARSVKVQFKPKPKPKPKRQVEIKKPSQPTRQSLRLRDSTSIDDTNYFVDILSNLTKSNAGESYKNDKTKSIDYSCISGGENGFKAVRSACRSLALRQEWSSVKVTPERIYCIAIHPDKEKVLAVAGDKAGWLGFWDVKEKIEYEDDEDEPRTYKFQVHSKTITSTMYSPTNSNYLYTCSYDGSVRSFDFSQAKSTEAFVTPNEDFLSSMDMDPNGQIIYLSTNHGQFMIKDIRESKETFTEYKLHDNKIGCISINKVHPQYLVTSSLDRSMRLWDIRKLNAETSTEIQEIKYSNSVTSAYWSPNGNQIATSSFEDMVRVWVTMFRATWNPNPNLHPHFIIGNMRRSADILSGVTGELIWSMCDDRLTAIPGKK</sequence>
<dbReference type="Proteomes" id="UP000789860">
    <property type="component" value="Unassembled WGS sequence"/>
</dbReference>
<reference evidence="1" key="1">
    <citation type="submission" date="2021-06" db="EMBL/GenBank/DDBJ databases">
        <authorList>
            <person name="Kallberg Y."/>
            <person name="Tangrot J."/>
            <person name="Rosling A."/>
        </authorList>
    </citation>
    <scope>NUCLEOTIDE SEQUENCE</scope>
    <source>
        <strain evidence="1">AU212A</strain>
    </source>
</reference>
<comment type="caution">
    <text evidence="1">The sequence shown here is derived from an EMBL/GenBank/DDBJ whole genome shotgun (WGS) entry which is preliminary data.</text>
</comment>
<proteinExistence type="predicted"/>
<evidence type="ECO:0000313" key="1">
    <source>
        <dbReference type="EMBL" id="CAG8448115.1"/>
    </source>
</evidence>
<accession>A0ACA9K258</accession>
<keyword evidence="2" id="KW-1185">Reference proteome</keyword>
<organism evidence="1 2">
    <name type="scientific">Scutellospora calospora</name>
    <dbReference type="NCBI Taxonomy" id="85575"/>
    <lineage>
        <taxon>Eukaryota</taxon>
        <taxon>Fungi</taxon>
        <taxon>Fungi incertae sedis</taxon>
        <taxon>Mucoromycota</taxon>
        <taxon>Glomeromycotina</taxon>
        <taxon>Glomeromycetes</taxon>
        <taxon>Diversisporales</taxon>
        <taxon>Gigasporaceae</taxon>
        <taxon>Scutellospora</taxon>
    </lineage>
</organism>
<evidence type="ECO:0000313" key="2">
    <source>
        <dbReference type="Proteomes" id="UP000789860"/>
    </source>
</evidence>
<gene>
    <name evidence="1" type="ORF">SCALOS_LOCUS1045</name>
</gene>
<dbReference type="EMBL" id="CAJVPM010000617">
    <property type="protein sequence ID" value="CAG8448115.1"/>
    <property type="molecule type" value="Genomic_DNA"/>
</dbReference>